<organism evidence="2 3">
    <name type="scientific">Porites evermanni</name>
    <dbReference type="NCBI Taxonomy" id="104178"/>
    <lineage>
        <taxon>Eukaryota</taxon>
        <taxon>Metazoa</taxon>
        <taxon>Cnidaria</taxon>
        <taxon>Anthozoa</taxon>
        <taxon>Hexacorallia</taxon>
        <taxon>Scleractinia</taxon>
        <taxon>Fungiina</taxon>
        <taxon>Poritidae</taxon>
        <taxon>Porites</taxon>
    </lineage>
</organism>
<accession>A0ABN8LIK3</accession>
<dbReference type="PANTHER" id="PTHR17085:SF3">
    <property type="entry name" value="NUCLEAR RECEPTOR COACTIVATOR 4"/>
    <property type="match status" value="1"/>
</dbReference>
<name>A0ABN8LIK3_9CNID</name>
<comment type="caution">
    <text evidence="2">The sequence shown here is derived from an EMBL/GenBank/DDBJ whole genome shotgun (WGS) entry which is preliminary data.</text>
</comment>
<dbReference type="InterPro" id="IPR022174">
    <property type="entry name" value="NCOA4_N"/>
</dbReference>
<evidence type="ECO:0000259" key="1">
    <source>
        <dbReference type="Pfam" id="PF12489"/>
    </source>
</evidence>
<dbReference type="Proteomes" id="UP001159427">
    <property type="component" value="Unassembled WGS sequence"/>
</dbReference>
<sequence length="555" mass="61530">MDCNNLTDLLEEVHSQVDMLQKAVAQVSQVKASLKTTASEVKSQIRDSVSRHLEALRNRETWLLGQVEVVQHIKEDVLRQQQAELNKALGRLQSTCSLLEQSSKALDTDSLECRVRESLESVGQLSLIPEESSAINFVARNFELQDSIHKYGVVISDHPFADKQMVSSCERLQLSSGKKLAFFTPSGSCEDWLMKTNAGSACQDIPKSHAVMTNIQDWLQPKEALVVSTTESSVISMPQQNVENWLAKCQSQDAVKDIEDIAENPGKAFAVAENKATEIHNWLLKTQETNLAASLPPANLFDYYRVVRLSESSKWLKSNAGSAKGKLSTSLIGDTYSKIAASSPDKWLMQRKLPIASSSALVRSMSSQSCSECSCGLSSVCCDADAQEKSGNFDDTSSEFSDWLAVKRVGTSRSSSPERVSTEVAGNDTWLMKQHGEISQHGTMDVTGIKNYRENLAAQPNEHWLKHEGSSLLPDNNKDSEGITSGMKTYIDSLPVDYNQWLLTPREDDGLCKWLARRSSEKCKECPRMCSNGLFKIFGEVSSSKDGWLMSQELY</sequence>
<evidence type="ECO:0000313" key="3">
    <source>
        <dbReference type="Proteomes" id="UP001159427"/>
    </source>
</evidence>
<dbReference type="InterPro" id="IPR039947">
    <property type="entry name" value="NCoA-4"/>
</dbReference>
<gene>
    <name evidence="2" type="ORF">PEVE_00014556</name>
</gene>
<keyword evidence="3" id="KW-1185">Reference proteome</keyword>
<dbReference type="PANTHER" id="PTHR17085">
    <property type="entry name" value="NUCLEAR RECEPTOR COACTIVATOR 4"/>
    <property type="match status" value="1"/>
</dbReference>
<protein>
    <recommendedName>
        <fullName evidence="1">Nuclear receptor coactivator 4 N-terminal domain-containing protein</fullName>
    </recommendedName>
</protein>
<feature type="domain" description="Nuclear receptor coactivator 4 N-terminal" evidence="1">
    <location>
        <begin position="33"/>
        <end position="139"/>
    </location>
</feature>
<evidence type="ECO:0000313" key="2">
    <source>
        <dbReference type="EMBL" id="CAH3015303.1"/>
    </source>
</evidence>
<proteinExistence type="predicted"/>
<dbReference type="Pfam" id="PF12489">
    <property type="entry name" value="ARA70"/>
    <property type="match status" value="1"/>
</dbReference>
<reference evidence="2 3" key="1">
    <citation type="submission" date="2022-05" db="EMBL/GenBank/DDBJ databases">
        <authorList>
            <consortium name="Genoscope - CEA"/>
            <person name="William W."/>
        </authorList>
    </citation>
    <scope>NUCLEOTIDE SEQUENCE [LARGE SCALE GENOMIC DNA]</scope>
</reference>
<dbReference type="EMBL" id="CALNXI010000021">
    <property type="protein sequence ID" value="CAH3015303.1"/>
    <property type="molecule type" value="Genomic_DNA"/>
</dbReference>